<comment type="caution">
    <text evidence="3">The sequence shown here is derived from an EMBL/GenBank/DDBJ whole genome shotgun (WGS) entry which is preliminary data.</text>
</comment>
<keyword evidence="3" id="KW-0808">Transferase</keyword>
<dbReference type="InterPro" id="IPR000182">
    <property type="entry name" value="GNAT_dom"/>
</dbReference>
<organism evidence="3 4">
    <name type="scientific">Kribbella sandramycini</name>
    <dbReference type="NCBI Taxonomy" id="60450"/>
    <lineage>
        <taxon>Bacteria</taxon>
        <taxon>Bacillati</taxon>
        <taxon>Actinomycetota</taxon>
        <taxon>Actinomycetes</taxon>
        <taxon>Propionibacteriales</taxon>
        <taxon>Kribbellaceae</taxon>
        <taxon>Kribbella</taxon>
    </lineage>
</organism>
<evidence type="ECO:0000313" key="2">
    <source>
        <dbReference type="EMBL" id="MBB6571072.1"/>
    </source>
</evidence>
<evidence type="ECO:0000313" key="4">
    <source>
        <dbReference type="Proteomes" id="UP000534306"/>
    </source>
</evidence>
<dbReference type="Pfam" id="PF00583">
    <property type="entry name" value="Acetyltransf_1"/>
    <property type="match status" value="1"/>
</dbReference>
<dbReference type="GO" id="GO:0005840">
    <property type="term" value="C:ribosome"/>
    <property type="evidence" value="ECO:0007669"/>
    <property type="project" value="UniProtKB-KW"/>
</dbReference>
<dbReference type="GO" id="GO:0016747">
    <property type="term" value="F:acyltransferase activity, transferring groups other than amino-acyl groups"/>
    <property type="evidence" value="ECO:0007669"/>
    <property type="project" value="InterPro"/>
</dbReference>
<evidence type="ECO:0000259" key="1">
    <source>
        <dbReference type="PROSITE" id="PS51186"/>
    </source>
</evidence>
<reference evidence="3 4" key="1">
    <citation type="submission" date="2020-05" db="EMBL/GenBank/DDBJ databases">
        <title>Genome sequence of Kribbella sandramycini ATCC 39419.</title>
        <authorList>
            <person name="Maclea K.S."/>
            <person name="Fair J.L."/>
        </authorList>
    </citation>
    <scope>NUCLEOTIDE SEQUENCE [LARGE SCALE GENOMIC DNA]</scope>
    <source>
        <strain evidence="3 4">ATCC 39419</strain>
    </source>
</reference>
<reference evidence="2 5" key="2">
    <citation type="submission" date="2020-08" db="EMBL/GenBank/DDBJ databases">
        <title>Sequencing the genomes of 1000 actinobacteria strains.</title>
        <authorList>
            <person name="Klenk H.-P."/>
        </authorList>
    </citation>
    <scope>NUCLEOTIDE SEQUENCE [LARGE SCALE GENOMIC DNA]</scope>
    <source>
        <strain evidence="2 5">DSM 15626</strain>
    </source>
</reference>
<evidence type="ECO:0000313" key="5">
    <source>
        <dbReference type="Proteomes" id="UP000553957"/>
    </source>
</evidence>
<keyword evidence="2" id="KW-0687">Ribonucleoprotein</keyword>
<dbReference type="Gene3D" id="3.40.630.30">
    <property type="match status" value="1"/>
</dbReference>
<proteinExistence type="predicted"/>
<gene>
    <name evidence="2" type="ORF">HNR71_006709</name>
    <name evidence="3" type="ORF">HPO96_25060</name>
</gene>
<feature type="domain" description="N-acetyltransferase" evidence="1">
    <location>
        <begin position="1"/>
        <end position="162"/>
    </location>
</feature>
<dbReference type="Proteomes" id="UP000553957">
    <property type="component" value="Unassembled WGS sequence"/>
</dbReference>
<dbReference type="SUPFAM" id="SSF55729">
    <property type="entry name" value="Acyl-CoA N-acyltransferases (Nat)"/>
    <property type="match status" value="1"/>
</dbReference>
<sequence length="163" mass="18279">MNIRKATVADAEAAAWCHLLCWQEAYAGLAPADLLAQRTADVGKRVDRWRQALHDGQTRWLAIGPETTVQDRVAGFAIAGPNRDDDAPTELELQSIYVRRASWGSGLADRLMEVAVGKEPASLWVFEENARALRFYRRHGFAADGVRKFDDFFGLHEIRLVRG</sequence>
<name>A0A7Y4P2W7_9ACTN</name>
<keyword evidence="4" id="KW-1185">Reference proteome</keyword>
<dbReference type="RefSeq" id="WP_171676615.1">
    <property type="nucleotide sequence ID" value="NZ_BAAAGT010000014.1"/>
</dbReference>
<dbReference type="InterPro" id="IPR016181">
    <property type="entry name" value="Acyl_CoA_acyltransferase"/>
</dbReference>
<dbReference type="EMBL" id="JABJRC010000006">
    <property type="protein sequence ID" value="NOL43519.1"/>
    <property type="molecule type" value="Genomic_DNA"/>
</dbReference>
<dbReference type="PROSITE" id="PS51186">
    <property type="entry name" value="GNAT"/>
    <property type="match status" value="1"/>
</dbReference>
<dbReference type="AlphaFoldDB" id="A0A7Y4P2W7"/>
<dbReference type="Proteomes" id="UP000534306">
    <property type="component" value="Unassembled WGS sequence"/>
</dbReference>
<keyword evidence="2" id="KW-0689">Ribosomal protein</keyword>
<dbReference type="EMBL" id="JACHKF010000001">
    <property type="protein sequence ID" value="MBB6571072.1"/>
    <property type="molecule type" value="Genomic_DNA"/>
</dbReference>
<accession>A0A7Y4P2W7</accession>
<evidence type="ECO:0000313" key="3">
    <source>
        <dbReference type="EMBL" id="NOL43519.1"/>
    </source>
</evidence>
<protein>
    <submittedName>
        <fullName evidence="3">GNAT family N-acetyltransferase</fullName>
    </submittedName>
    <submittedName>
        <fullName evidence="2">Ribosomal protein S18 acetylase RimI-like enzyme</fullName>
    </submittedName>
</protein>